<evidence type="ECO:0000256" key="11">
    <source>
        <dbReference type="SAM" id="MobiDB-lite"/>
    </source>
</evidence>
<evidence type="ECO:0000256" key="4">
    <source>
        <dbReference type="ARBA" id="ARBA00022989"/>
    </source>
</evidence>
<evidence type="ECO:0000256" key="1">
    <source>
        <dbReference type="ARBA" id="ARBA00004651"/>
    </source>
</evidence>
<evidence type="ECO:0000256" key="3">
    <source>
        <dbReference type="ARBA" id="ARBA00022692"/>
    </source>
</evidence>
<dbReference type="InterPro" id="IPR017452">
    <property type="entry name" value="GPCR_Rhodpsn_7TM"/>
</dbReference>
<organism evidence="14 15">
    <name type="scientific">Sinanodonta woodiana</name>
    <name type="common">Chinese pond mussel</name>
    <name type="synonym">Anodonta woodiana</name>
    <dbReference type="NCBI Taxonomy" id="1069815"/>
    <lineage>
        <taxon>Eukaryota</taxon>
        <taxon>Metazoa</taxon>
        <taxon>Spiralia</taxon>
        <taxon>Lophotrochozoa</taxon>
        <taxon>Mollusca</taxon>
        <taxon>Bivalvia</taxon>
        <taxon>Autobranchia</taxon>
        <taxon>Heteroconchia</taxon>
        <taxon>Palaeoheterodonta</taxon>
        <taxon>Unionida</taxon>
        <taxon>Unionoidea</taxon>
        <taxon>Unionidae</taxon>
        <taxon>Unioninae</taxon>
        <taxon>Sinanodonta</taxon>
    </lineage>
</organism>
<keyword evidence="15" id="KW-1185">Reference proteome</keyword>
<keyword evidence="4 12" id="KW-1133">Transmembrane helix</keyword>
<dbReference type="FunFam" id="1.20.1070.10:FF:000523">
    <property type="entry name" value="5-hydroxytryptamine receptor 2B"/>
    <property type="match status" value="1"/>
</dbReference>
<comment type="subcellular location">
    <subcellularLocation>
        <location evidence="1">Cell membrane</location>
        <topology evidence="1">Multi-pass membrane protein</topology>
    </subcellularLocation>
</comment>
<comment type="caution">
    <text evidence="14">The sequence shown here is derived from an EMBL/GenBank/DDBJ whole genome shotgun (WGS) entry which is preliminary data.</text>
</comment>
<feature type="transmembrane region" description="Helical" evidence="12">
    <location>
        <begin position="393"/>
        <end position="414"/>
    </location>
</feature>
<sequence>MSRVFSNILHNNMTARNATVSAYEKVAEESYNWWVLLLLPLVLFGMAGNSLVCMAVSMEKRLQTFTNYFLLSLAITDLLVCIIVMPFSIINEFMGYWPFDSTLCDLYVTSDVLMCTSSILHLCAISFERYLAIRSPLKSRKRSKTTVIAKLILVWVVAIAISSPIMILGLVDEANVLNDNQCILSNSDFIVYGSVGAFFIPLAIMVIFLGLTIQILHRQAQLCDPTHREGEPMMRRFTCRKASRNIIKEYAMRSVSCPAMQDSQCSSLTNSRITTKGTLMKTSRSLPLNAYLEGRSRESSEFSKQSSFHSEDSTIIEEETGDTVPSPATEMDQSSGFTVLTSTSPRRQNTMPLRLQELVKKHTSMSQFGIKRDSLKQRQVKNSVKTEQKASKVLGIVFVLFVVCWAPFFIVNIMTVLCNRCHFDHMLISVFVWLGYVSSTLNPIIYTTFNRTFRTTFIKLLKCQYRTIQKPVPFKTWCIGHSTDNMFTSVLQMPL</sequence>
<keyword evidence="3 10" id="KW-0812">Transmembrane</keyword>
<keyword evidence="8 10" id="KW-0675">Receptor</keyword>
<keyword evidence="2" id="KW-1003">Cell membrane</keyword>
<feature type="transmembrane region" description="Helical" evidence="12">
    <location>
        <begin position="33"/>
        <end position="56"/>
    </location>
</feature>
<feature type="transmembrane region" description="Helical" evidence="12">
    <location>
        <begin position="147"/>
        <end position="169"/>
    </location>
</feature>
<protein>
    <recommendedName>
        <fullName evidence="13">G-protein coupled receptors family 1 profile domain-containing protein</fullName>
    </recommendedName>
</protein>
<dbReference type="SMART" id="SM01381">
    <property type="entry name" value="7TM_GPCR_Srsx"/>
    <property type="match status" value="1"/>
</dbReference>
<feature type="region of interest" description="Disordered" evidence="11">
    <location>
        <begin position="301"/>
        <end position="334"/>
    </location>
</feature>
<feature type="transmembrane region" description="Helical" evidence="12">
    <location>
        <begin position="189"/>
        <end position="211"/>
    </location>
</feature>
<dbReference type="PROSITE" id="PS50262">
    <property type="entry name" value="G_PROTEIN_RECEP_F1_2"/>
    <property type="match status" value="1"/>
</dbReference>
<dbReference type="GO" id="GO:0004930">
    <property type="term" value="F:G protein-coupled receptor activity"/>
    <property type="evidence" value="ECO:0007669"/>
    <property type="project" value="UniProtKB-KW"/>
</dbReference>
<evidence type="ECO:0000256" key="5">
    <source>
        <dbReference type="ARBA" id="ARBA00023040"/>
    </source>
</evidence>
<evidence type="ECO:0000256" key="2">
    <source>
        <dbReference type="ARBA" id="ARBA00022475"/>
    </source>
</evidence>
<evidence type="ECO:0000256" key="8">
    <source>
        <dbReference type="ARBA" id="ARBA00023170"/>
    </source>
</evidence>
<evidence type="ECO:0000313" key="15">
    <source>
        <dbReference type="Proteomes" id="UP001634394"/>
    </source>
</evidence>
<evidence type="ECO:0000259" key="13">
    <source>
        <dbReference type="PROSITE" id="PS50262"/>
    </source>
</evidence>
<evidence type="ECO:0000256" key="7">
    <source>
        <dbReference type="ARBA" id="ARBA00023157"/>
    </source>
</evidence>
<dbReference type="GO" id="GO:0005886">
    <property type="term" value="C:plasma membrane"/>
    <property type="evidence" value="ECO:0007669"/>
    <property type="project" value="UniProtKB-SubCell"/>
</dbReference>
<accession>A0ABD3UCP5</accession>
<dbReference type="PROSITE" id="PS00237">
    <property type="entry name" value="G_PROTEIN_RECEP_F1_1"/>
    <property type="match status" value="1"/>
</dbReference>
<feature type="transmembrane region" description="Helical" evidence="12">
    <location>
        <begin position="107"/>
        <end position="127"/>
    </location>
</feature>
<feature type="domain" description="G-protein coupled receptors family 1 profile" evidence="13">
    <location>
        <begin position="48"/>
        <end position="446"/>
    </location>
</feature>
<dbReference type="EMBL" id="JBJQND010000016">
    <property type="protein sequence ID" value="KAL3847262.1"/>
    <property type="molecule type" value="Genomic_DNA"/>
</dbReference>
<dbReference type="PANTHER" id="PTHR24248:SF125">
    <property type="entry name" value="DOPAMINE D2-LIKE RECEPTOR"/>
    <property type="match status" value="1"/>
</dbReference>
<dbReference type="Proteomes" id="UP001634394">
    <property type="component" value="Unassembled WGS sequence"/>
</dbReference>
<evidence type="ECO:0000256" key="12">
    <source>
        <dbReference type="SAM" id="Phobius"/>
    </source>
</evidence>
<dbReference type="SUPFAM" id="SSF81321">
    <property type="entry name" value="Family A G protein-coupled receptor-like"/>
    <property type="match status" value="1"/>
</dbReference>
<keyword evidence="5 10" id="KW-0297">G-protein coupled receptor</keyword>
<keyword evidence="9 10" id="KW-0807">Transducer</keyword>
<dbReference type="AlphaFoldDB" id="A0ABD3UCP5"/>
<feature type="transmembrane region" description="Helical" evidence="12">
    <location>
        <begin position="426"/>
        <end position="449"/>
    </location>
</feature>
<dbReference type="Gene3D" id="1.20.1070.10">
    <property type="entry name" value="Rhodopsin 7-helix transmembrane proteins"/>
    <property type="match status" value="2"/>
</dbReference>
<dbReference type="Pfam" id="PF00001">
    <property type="entry name" value="7tm_1"/>
    <property type="match status" value="1"/>
</dbReference>
<evidence type="ECO:0000256" key="9">
    <source>
        <dbReference type="ARBA" id="ARBA00023224"/>
    </source>
</evidence>
<gene>
    <name evidence="14" type="ORF">ACJMK2_018183</name>
</gene>
<dbReference type="PRINTS" id="PR00237">
    <property type="entry name" value="GPCRRHODOPSN"/>
</dbReference>
<keyword evidence="7" id="KW-1015">Disulfide bond</keyword>
<name>A0ABD3UCP5_SINWO</name>
<evidence type="ECO:0000256" key="10">
    <source>
        <dbReference type="RuleBase" id="RU000688"/>
    </source>
</evidence>
<evidence type="ECO:0000256" key="6">
    <source>
        <dbReference type="ARBA" id="ARBA00023136"/>
    </source>
</evidence>
<feature type="transmembrane region" description="Helical" evidence="12">
    <location>
        <begin position="68"/>
        <end position="87"/>
    </location>
</feature>
<keyword evidence="6 12" id="KW-0472">Membrane</keyword>
<evidence type="ECO:0000313" key="14">
    <source>
        <dbReference type="EMBL" id="KAL3847262.1"/>
    </source>
</evidence>
<reference evidence="14 15" key="1">
    <citation type="submission" date="2024-11" db="EMBL/GenBank/DDBJ databases">
        <title>Chromosome-level genome assembly of the freshwater bivalve Anodonta woodiana.</title>
        <authorList>
            <person name="Chen X."/>
        </authorList>
    </citation>
    <scope>NUCLEOTIDE SEQUENCE [LARGE SCALE GENOMIC DNA]</scope>
    <source>
        <strain evidence="14">MN2024</strain>
        <tissue evidence="14">Gills</tissue>
    </source>
</reference>
<dbReference type="PANTHER" id="PTHR24248">
    <property type="entry name" value="ADRENERGIC RECEPTOR-RELATED G-PROTEIN COUPLED RECEPTOR"/>
    <property type="match status" value="1"/>
</dbReference>
<dbReference type="InterPro" id="IPR000276">
    <property type="entry name" value="GPCR_Rhodpsn"/>
</dbReference>
<proteinExistence type="inferred from homology"/>
<comment type="similarity">
    <text evidence="10">Belongs to the G-protein coupled receptor 1 family.</text>
</comment>